<feature type="domain" description="HTH lacI-type" evidence="4">
    <location>
        <begin position="9"/>
        <end position="64"/>
    </location>
</feature>
<keyword evidence="1" id="KW-0805">Transcription regulation</keyword>
<evidence type="ECO:0000256" key="3">
    <source>
        <dbReference type="ARBA" id="ARBA00023163"/>
    </source>
</evidence>
<dbReference type="SMART" id="SM00354">
    <property type="entry name" value="HTH_LACI"/>
    <property type="match status" value="1"/>
</dbReference>
<dbReference type="PROSITE" id="PS50932">
    <property type="entry name" value="HTH_LACI_2"/>
    <property type="match status" value="1"/>
</dbReference>
<evidence type="ECO:0000313" key="6">
    <source>
        <dbReference type="Proteomes" id="UP000019030"/>
    </source>
</evidence>
<dbReference type="InterPro" id="IPR001761">
    <property type="entry name" value="Peripla_BP/Lac1_sug-bd_dom"/>
</dbReference>
<evidence type="ECO:0000313" key="5">
    <source>
        <dbReference type="EMBL" id="AHG20577.1"/>
    </source>
</evidence>
<keyword evidence="2" id="KW-0238">DNA-binding</keyword>
<dbReference type="AlphaFoldDB" id="W0LE77"/>
<dbReference type="CDD" id="cd06267">
    <property type="entry name" value="PBP1_LacI_sugar_binding-like"/>
    <property type="match status" value="1"/>
</dbReference>
<dbReference type="STRING" id="1441930.Z042_13790"/>
<dbReference type="InterPro" id="IPR010982">
    <property type="entry name" value="Lambda_DNA-bd_dom_sf"/>
</dbReference>
<dbReference type="OrthoDB" id="6790885at2"/>
<organism evidence="5 6">
    <name type="scientific">Chania multitudinisentens RB-25</name>
    <dbReference type="NCBI Taxonomy" id="1441930"/>
    <lineage>
        <taxon>Bacteria</taxon>
        <taxon>Pseudomonadati</taxon>
        <taxon>Pseudomonadota</taxon>
        <taxon>Gammaproteobacteria</taxon>
        <taxon>Enterobacterales</taxon>
        <taxon>Yersiniaceae</taxon>
        <taxon>Chania</taxon>
    </lineage>
</organism>
<dbReference type="PATRIC" id="fig|1441930.4.peg.2735"/>
<dbReference type="SUPFAM" id="SSF47413">
    <property type="entry name" value="lambda repressor-like DNA-binding domains"/>
    <property type="match status" value="1"/>
</dbReference>
<gene>
    <name evidence="5" type="ORF">Z042_13790</name>
</gene>
<dbReference type="PANTHER" id="PTHR30146">
    <property type="entry name" value="LACI-RELATED TRANSCRIPTIONAL REPRESSOR"/>
    <property type="match status" value="1"/>
</dbReference>
<protein>
    <submittedName>
        <fullName evidence="5">LacI family transcriptional regulator</fullName>
    </submittedName>
</protein>
<dbReference type="eggNOG" id="COG1609">
    <property type="taxonomic scope" value="Bacteria"/>
</dbReference>
<keyword evidence="6" id="KW-1185">Reference proteome</keyword>
<evidence type="ECO:0000256" key="1">
    <source>
        <dbReference type="ARBA" id="ARBA00023015"/>
    </source>
</evidence>
<dbReference type="Pfam" id="PF00532">
    <property type="entry name" value="Peripla_BP_1"/>
    <property type="match status" value="1"/>
</dbReference>
<dbReference type="EMBL" id="CP007044">
    <property type="protein sequence ID" value="AHG20577.1"/>
    <property type="molecule type" value="Genomic_DNA"/>
</dbReference>
<dbReference type="GO" id="GO:0003700">
    <property type="term" value="F:DNA-binding transcription factor activity"/>
    <property type="evidence" value="ECO:0007669"/>
    <property type="project" value="TreeGrafter"/>
</dbReference>
<dbReference type="InterPro" id="IPR028082">
    <property type="entry name" value="Peripla_BP_I"/>
</dbReference>
<evidence type="ECO:0000256" key="2">
    <source>
        <dbReference type="ARBA" id="ARBA00023125"/>
    </source>
</evidence>
<dbReference type="GO" id="GO:0000976">
    <property type="term" value="F:transcription cis-regulatory region binding"/>
    <property type="evidence" value="ECO:0007669"/>
    <property type="project" value="TreeGrafter"/>
</dbReference>
<accession>W0LE77</accession>
<sequence length="340" mass="37573">MGEQRSHRVTRKDVAREAGTSVAVVSYVINNGPRPVAETTRQRVLAAIKTLGYRPNGIARALVSGVTQTYGLVVPNISNPFISSLAHALQQEALTNGRVLLLGDASDDQLRELEIIHKLLRRQVDGLLYYSVDRHPHLELIQSSNTPCVMLEHVAPELNISSVCVDERAAACQATQHLIEHGYQEIAIICGPLDMLNTQDRLNGWRDALQQAGLEASDEWIFPTAYTRAGGYDVTRYMLQKHRPRAIFATNEMQAFGCLRALAEQNIAVPDEMALVCFNATEASHYCVPSLTAVCQPVSRLAKTAISLLQEWDGEIRCCEFAFELRIGESCGCAVKKDTK</sequence>
<dbReference type="SUPFAM" id="SSF53822">
    <property type="entry name" value="Periplasmic binding protein-like I"/>
    <property type="match status" value="1"/>
</dbReference>
<dbReference type="Gene3D" id="1.10.260.40">
    <property type="entry name" value="lambda repressor-like DNA-binding domains"/>
    <property type="match status" value="1"/>
</dbReference>
<dbReference type="KEGG" id="sfo:Z042_13790"/>
<proteinExistence type="predicted"/>
<dbReference type="Proteomes" id="UP000019030">
    <property type="component" value="Chromosome"/>
</dbReference>
<reference evidence="5 6" key="2">
    <citation type="submission" date="2015-03" db="EMBL/GenBank/DDBJ databases">
        <authorList>
            <person name="Chan K.-G."/>
        </authorList>
    </citation>
    <scope>NUCLEOTIDE SEQUENCE [LARGE SCALE GENOMIC DNA]</scope>
    <source>
        <strain evidence="5 6">RB-25</strain>
    </source>
</reference>
<keyword evidence="3" id="KW-0804">Transcription</keyword>
<dbReference type="HOGENOM" id="CLU_037628_6_0_6"/>
<name>W0LE77_9GAMM</name>
<evidence type="ECO:0000259" key="4">
    <source>
        <dbReference type="PROSITE" id="PS50932"/>
    </source>
</evidence>
<dbReference type="PANTHER" id="PTHR30146:SF109">
    <property type="entry name" value="HTH-TYPE TRANSCRIPTIONAL REGULATOR GALS"/>
    <property type="match status" value="1"/>
</dbReference>
<dbReference type="Gene3D" id="3.40.50.2300">
    <property type="match status" value="2"/>
</dbReference>
<dbReference type="Pfam" id="PF00356">
    <property type="entry name" value="LacI"/>
    <property type="match status" value="1"/>
</dbReference>
<dbReference type="RefSeq" id="WP_024912754.1">
    <property type="nucleotide sequence ID" value="NZ_CP007044.2"/>
</dbReference>
<dbReference type="InterPro" id="IPR000843">
    <property type="entry name" value="HTH_LacI"/>
</dbReference>
<reference evidence="5 6" key="1">
    <citation type="submission" date="2014-01" db="EMBL/GenBank/DDBJ databases">
        <title>Isolation of Serratia multitudinisentens RB-25 from Ex-Landfill site.</title>
        <authorList>
            <person name="Robson E.H.J."/>
        </authorList>
    </citation>
    <scope>NUCLEOTIDE SEQUENCE [LARGE SCALE GENOMIC DNA]</scope>
    <source>
        <strain evidence="5 6">RB-25</strain>
    </source>
</reference>
<dbReference type="CDD" id="cd01392">
    <property type="entry name" value="HTH_LacI"/>
    <property type="match status" value="1"/>
</dbReference>